<feature type="region of interest" description="Disordered" evidence="1">
    <location>
        <begin position="675"/>
        <end position="715"/>
    </location>
</feature>
<proteinExistence type="predicted"/>
<protein>
    <submittedName>
        <fullName evidence="3">DUF4283 domain-containing protein</fullName>
    </submittedName>
</protein>
<dbReference type="InterPro" id="IPR025558">
    <property type="entry name" value="DUF4283"/>
</dbReference>
<name>A0A1Q3BXQ6_CEPFO</name>
<sequence>MPPPGPPPSVGAPPAPPTSGSPSLAAGVGHSSPSPPLKAFASVLGAPSCNPFCPLFSLPSIPPIPLSPISLTSFDGLPLLSISPSDYQAAASFTHLTLLAKFASNVPKVNAFDVEVNTTWGLSKPATVGLLDQRHIAIQFQSQEDLSAAWSSVSSVFSNKRFLLMRWSPHHHRDSPLAAVWIRLPGLPIPLHNPSILQAIGDSLGRYLRSDKNTIKFKHPRAERICVELDLSKPPPPTLFIAVGERKLRQRLVYETRLLYSQHCHLQGHGAATCRSRKRDMSSVSAPQTTPSGTVISGGLLPAATYSNGLPNPPHPLLVEALHKRPPGVCGNASMAPPLSNQAHTRAVAPADSPLTLPVAPAQALSPPDPLVGSTLYPPALSPSPTSPPLAPFVSASCAQAQPAPLFGCGLGPNLCPPSLLGPCPSPPPPGPTASPDPHAPSLGPPIGPSSPTGPFPLGPACLPSFLPCPTPPLCSFDPMSIEQSVPPVWRPPSDLDPFVPPLTLPPPSPPFVNPPASEPLSSSESFTPLVCAAPHVSSSPKALSCFSVTSSPRALASPISPNIPHDLESPFSPDSNSLNFCAPSFASHSLSTSPSSWVPANPRDLASTILLSGGTVMTFPAFASSPIRVSNPDGFPTSLPSSVTSSPVYPGSLPPSPPLPACLLNRADSFDSETTLSDLRWLPPPYYPKQSKKPSRPRRRKSHYVDDLVPEGPS</sequence>
<organism evidence="3 4">
    <name type="scientific">Cephalotus follicularis</name>
    <name type="common">Albany pitcher plant</name>
    <dbReference type="NCBI Taxonomy" id="3775"/>
    <lineage>
        <taxon>Eukaryota</taxon>
        <taxon>Viridiplantae</taxon>
        <taxon>Streptophyta</taxon>
        <taxon>Embryophyta</taxon>
        <taxon>Tracheophyta</taxon>
        <taxon>Spermatophyta</taxon>
        <taxon>Magnoliopsida</taxon>
        <taxon>eudicotyledons</taxon>
        <taxon>Gunneridae</taxon>
        <taxon>Pentapetalae</taxon>
        <taxon>rosids</taxon>
        <taxon>fabids</taxon>
        <taxon>Oxalidales</taxon>
        <taxon>Cephalotaceae</taxon>
        <taxon>Cephalotus</taxon>
    </lineage>
</organism>
<feature type="compositionally biased region" description="Pro residues" evidence="1">
    <location>
        <begin position="1"/>
        <end position="19"/>
    </location>
</feature>
<accession>A0A1Q3BXQ6</accession>
<dbReference type="Proteomes" id="UP000187406">
    <property type="component" value="Unassembled WGS sequence"/>
</dbReference>
<evidence type="ECO:0000259" key="2">
    <source>
        <dbReference type="Pfam" id="PF14111"/>
    </source>
</evidence>
<evidence type="ECO:0000313" key="4">
    <source>
        <dbReference type="Proteomes" id="UP000187406"/>
    </source>
</evidence>
<dbReference type="PRINTS" id="PR01217">
    <property type="entry name" value="PRICHEXTENSN"/>
</dbReference>
<dbReference type="PANTHER" id="PTHR31286">
    <property type="entry name" value="GLYCINE-RICH CELL WALL STRUCTURAL PROTEIN 1.8-LIKE"/>
    <property type="match status" value="1"/>
</dbReference>
<evidence type="ECO:0000256" key="1">
    <source>
        <dbReference type="SAM" id="MobiDB-lite"/>
    </source>
</evidence>
<dbReference type="AlphaFoldDB" id="A0A1Q3BXQ6"/>
<gene>
    <name evidence="3" type="ORF">CFOL_v3_16215</name>
</gene>
<dbReference type="InParanoid" id="A0A1Q3BXQ6"/>
<feature type="compositionally biased region" description="Basic residues" evidence="1">
    <location>
        <begin position="691"/>
        <end position="703"/>
    </location>
</feature>
<dbReference type="InterPro" id="IPR040256">
    <property type="entry name" value="At4g02000-like"/>
</dbReference>
<dbReference type="EMBL" id="BDDD01001037">
    <property type="protein sequence ID" value="GAV72727.1"/>
    <property type="molecule type" value="Genomic_DNA"/>
</dbReference>
<evidence type="ECO:0000313" key="3">
    <source>
        <dbReference type="EMBL" id="GAV72727.1"/>
    </source>
</evidence>
<keyword evidence="4" id="KW-1185">Reference proteome</keyword>
<comment type="caution">
    <text evidence="3">The sequence shown here is derived from an EMBL/GenBank/DDBJ whole genome shotgun (WGS) entry which is preliminary data.</text>
</comment>
<dbReference type="PANTHER" id="PTHR31286:SF99">
    <property type="entry name" value="DUF4283 DOMAIN-CONTAINING PROTEIN"/>
    <property type="match status" value="1"/>
</dbReference>
<dbReference type="Pfam" id="PF14111">
    <property type="entry name" value="DUF4283"/>
    <property type="match status" value="1"/>
</dbReference>
<feature type="region of interest" description="Disordered" evidence="1">
    <location>
        <begin position="427"/>
        <end position="453"/>
    </location>
</feature>
<reference evidence="4" key="1">
    <citation type="submission" date="2016-04" db="EMBL/GenBank/DDBJ databases">
        <title>Cephalotus genome sequencing.</title>
        <authorList>
            <person name="Fukushima K."/>
            <person name="Hasebe M."/>
            <person name="Fang X."/>
        </authorList>
    </citation>
    <scope>NUCLEOTIDE SEQUENCE [LARGE SCALE GENOMIC DNA]</scope>
    <source>
        <strain evidence="4">cv. St1</strain>
    </source>
</reference>
<feature type="region of interest" description="Disordered" evidence="1">
    <location>
        <begin position="1"/>
        <end position="33"/>
    </location>
</feature>
<feature type="domain" description="DUF4283" evidence="2">
    <location>
        <begin position="96"/>
        <end position="170"/>
    </location>
</feature>